<dbReference type="SUPFAM" id="SSF53955">
    <property type="entry name" value="Lysozyme-like"/>
    <property type="match status" value="1"/>
</dbReference>
<dbReference type="PANTHER" id="PTHR30163">
    <property type="entry name" value="MEMBRANE-BOUND LYTIC MUREIN TRANSGLYCOSYLASE B"/>
    <property type="match status" value="1"/>
</dbReference>
<dbReference type="FunFam" id="1.10.8.350:FF:000001">
    <property type="entry name" value="Lytic murein transglycosylase B"/>
    <property type="match status" value="1"/>
</dbReference>
<dbReference type="GO" id="GO:0009253">
    <property type="term" value="P:peptidoglycan catabolic process"/>
    <property type="evidence" value="ECO:0007669"/>
    <property type="project" value="TreeGrafter"/>
</dbReference>
<dbReference type="Gene3D" id="1.10.8.350">
    <property type="entry name" value="Bacterial muramidase"/>
    <property type="match status" value="1"/>
</dbReference>
<organism evidence="3 4">
    <name type="scientific">Halopseudomonas laoshanensis</name>
    <dbReference type="NCBI Taxonomy" id="2268758"/>
    <lineage>
        <taxon>Bacteria</taxon>
        <taxon>Pseudomonadati</taxon>
        <taxon>Pseudomonadota</taxon>
        <taxon>Gammaproteobacteria</taxon>
        <taxon>Pseudomonadales</taxon>
        <taxon>Pseudomonadaceae</taxon>
        <taxon>Halopseudomonas</taxon>
    </lineage>
</organism>
<accession>A0A7V7GUG1</accession>
<name>A0A7V7GUG1_9GAMM</name>
<dbReference type="InterPro" id="IPR031304">
    <property type="entry name" value="SLT_2"/>
</dbReference>
<reference evidence="3 4" key="1">
    <citation type="submission" date="2018-07" db="EMBL/GenBank/DDBJ databases">
        <title>Pseudomonas laoshanensis sp. nov., isolated from soil.</title>
        <authorList>
            <person name="Sun J."/>
            <person name="Yu L."/>
            <person name="Wang M."/>
            <person name="Zhang C."/>
        </authorList>
    </citation>
    <scope>NUCLEOTIDE SEQUENCE [LARGE SCALE GENOMIC DNA]</scope>
    <source>
        <strain evidence="3 4">Y22</strain>
    </source>
</reference>
<evidence type="ECO:0000313" key="3">
    <source>
        <dbReference type="EMBL" id="KAA0694805.1"/>
    </source>
</evidence>
<evidence type="ECO:0000256" key="1">
    <source>
        <dbReference type="PIRSR" id="PIRSR611757-1"/>
    </source>
</evidence>
<dbReference type="InterPro" id="IPR023346">
    <property type="entry name" value="Lysozyme-like_dom_sf"/>
</dbReference>
<dbReference type="InterPro" id="IPR043426">
    <property type="entry name" value="MltB-like"/>
</dbReference>
<dbReference type="OrthoDB" id="9772911at2"/>
<feature type="active site" evidence="1">
    <location>
        <position position="130"/>
    </location>
</feature>
<dbReference type="NCBIfam" id="TIGR02282">
    <property type="entry name" value="MltB"/>
    <property type="match status" value="1"/>
</dbReference>
<dbReference type="PANTHER" id="PTHR30163:SF9">
    <property type="entry name" value="MEMBRANE-BOUND LYTIC MUREIN TRANSGLYCOSYLASE B"/>
    <property type="match status" value="1"/>
</dbReference>
<dbReference type="Proteomes" id="UP000463138">
    <property type="component" value="Unassembled WGS sequence"/>
</dbReference>
<gene>
    <name evidence="3" type="primary">mltB</name>
    <name evidence="3" type="ORF">DT594_07945</name>
</gene>
<comment type="caution">
    <text evidence="3">The sequence shown here is derived from an EMBL/GenBank/DDBJ whole genome shotgun (WGS) entry which is preliminary data.</text>
</comment>
<dbReference type="GO" id="GO:0008933">
    <property type="term" value="F:peptidoglycan lytic transglycosylase activity"/>
    <property type="evidence" value="ECO:0007669"/>
    <property type="project" value="TreeGrafter"/>
</dbReference>
<proteinExistence type="predicted"/>
<dbReference type="CDD" id="cd13399">
    <property type="entry name" value="Slt35-like"/>
    <property type="match status" value="1"/>
</dbReference>
<dbReference type="RefSeq" id="WP_149332194.1">
    <property type="nucleotide sequence ID" value="NZ_QOVF01000002.1"/>
</dbReference>
<dbReference type="InterPro" id="IPR011757">
    <property type="entry name" value="Lytic_transglycosylase_MltB"/>
</dbReference>
<keyword evidence="4" id="KW-1185">Reference proteome</keyword>
<evidence type="ECO:0000313" key="4">
    <source>
        <dbReference type="Proteomes" id="UP000463138"/>
    </source>
</evidence>
<dbReference type="AlphaFoldDB" id="A0A7V7GUG1"/>
<dbReference type="Pfam" id="PF13406">
    <property type="entry name" value="SLT_2"/>
    <property type="match status" value="1"/>
</dbReference>
<protein>
    <submittedName>
        <fullName evidence="3">Lytic murein transglycosylase B</fullName>
    </submittedName>
</protein>
<dbReference type="EMBL" id="QOVF01000002">
    <property type="protein sequence ID" value="KAA0694805.1"/>
    <property type="molecule type" value="Genomic_DNA"/>
</dbReference>
<feature type="domain" description="Transglycosylase SLT" evidence="2">
    <location>
        <begin position="35"/>
        <end position="330"/>
    </location>
</feature>
<dbReference type="Gene3D" id="1.10.530.10">
    <property type="match status" value="1"/>
</dbReference>
<evidence type="ECO:0000259" key="2">
    <source>
        <dbReference type="Pfam" id="PF13406"/>
    </source>
</evidence>
<sequence>MLSDFFCRVSPVVSLVAFIGFAPVVAAADYTLEHPAVRPFIEEMQAEHGFSPDYVETLLADAERKEAILKAISTPAERVRPWHEYRAIFITDQRIERGVTFANTYADALQRAEEEYGVEAEVIVAIIGVETFYGGNKGSHRVIDALTTLGFDYPPRADFFRRQLKSFLVLTREQQMNPLELTGSYAGAMGFPQFIPSSYQAFAVDFDDDGKVDIWNNPVDAIGSVANYFREHGWQHGAGVAVPAKVYGKKVGQGLTLQMEQGLNARIKVGELKKLGWSPQKALSDDEDVMAFEFDAGDNMQYWLGLNNLYAITRYNHSVMYAMVVHQLADLIHEARQNESNEINES</sequence>